<evidence type="ECO:0000256" key="15">
    <source>
        <dbReference type="ARBA" id="ARBA00023228"/>
    </source>
</evidence>
<keyword evidence="9" id="KW-0378">Hydrolase</keyword>
<keyword evidence="13" id="KW-1015">Disulfide bond</keyword>
<feature type="non-terminal residue" evidence="21">
    <location>
        <position position="394"/>
    </location>
</feature>
<dbReference type="EMBL" id="BTRK01000006">
    <property type="protein sequence ID" value="GMR57533.1"/>
    <property type="molecule type" value="Genomic_DNA"/>
</dbReference>
<dbReference type="GO" id="GO:0005576">
    <property type="term" value="C:extracellular region"/>
    <property type="evidence" value="ECO:0007669"/>
    <property type="project" value="UniProtKB-SubCell"/>
</dbReference>
<evidence type="ECO:0000256" key="12">
    <source>
        <dbReference type="ARBA" id="ARBA00023145"/>
    </source>
</evidence>
<evidence type="ECO:0000256" key="13">
    <source>
        <dbReference type="ARBA" id="ARBA00023157"/>
    </source>
</evidence>
<reference evidence="22" key="1">
    <citation type="submission" date="2022-10" db="EMBL/GenBank/DDBJ databases">
        <title>Genome assembly of Pristionchus species.</title>
        <authorList>
            <person name="Yoshida K."/>
            <person name="Sommer R.J."/>
        </authorList>
    </citation>
    <scope>NUCLEOTIDE SEQUENCE [LARGE SCALE GENOMIC DNA]</scope>
    <source>
        <strain evidence="22">RS5460</strain>
    </source>
</reference>
<dbReference type="PANTHER" id="PTHR28583:SF1">
    <property type="entry name" value="ACID CERAMIDASE"/>
    <property type="match status" value="1"/>
</dbReference>
<gene>
    <name evidence="21" type="ORF">PMAYCL1PPCAC_27728</name>
</gene>
<dbReference type="GO" id="GO:0006631">
    <property type="term" value="P:fatty acid metabolic process"/>
    <property type="evidence" value="ECO:0007669"/>
    <property type="project" value="InterPro"/>
</dbReference>
<dbReference type="GO" id="GO:0005764">
    <property type="term" value="C:lysosome"/>
    <property type="evidence" value="ECO:0007669"/>
    <property type="project" value="UniProtKB-SubCell"/>
</dbReference>
<dbReference type="GO" id="GO:0016020">
    <property type="term" value="C:membrane"/>
    <property type="evidence" value="ECO:0007669"/>
    <property type="project" value="GOC"/>
</dbReference>
<evidence type="ECO:0000256" key="4">
    <source>
        <dbReference type="ARBA" id="ARBA00004991"/>
    </source>
</evidence>
<keyword evidence="10" id="KW-0746">Sphingolipid metabolism</keyword>
<keyword evidence="12" id="KW-0865">Zymogen</keyword>
<dbReference type="GO" id="GO:0006665">
    <property type="term" value="P:sphingolipid metabolic process"/>
    <property type="evidence" value="ECO:0007669"/>
    <property type="project" value="UniProtKB-KW"/>
</dbReference>
<feature type="domain" description="Acid ceramidase N-terminal" evidence="20">
    <location>
        <begin position="51"/>
        <end position="94"/>
    </location>
</feature>
<evidence type="ECO:0000259" key="19">
    <source>
        <dbReference type="Pfam" id="PF02275"/>
    </source>
</evidence>
<evidence type="ECO:0000256" key="1">
    <source>
        <dbReference type="ARBA" id="ARBA00004371"/>
    </source>
</evidence>
<feature type="chain" id="PRO_5042904022" description="Acid ceramidase" evidence="18">
    <location>
        <begin position="20"/>
        <end position="394"/>
    </location>
</feature>
<dbReference type="Pfam" id="PF02275">
    <property type="entry name" value="CBAH"/>
    <property type="match status" value="1"/>
</dbReference>
<comment type="pathway">
    <text evidence="4">Sphingolipid metabolism.</text>
</comment>
<dbReference type="EC" id="3.5.1.23" evidence="6"/>
<evidence type="ECO:0000256" key="7">
    <source>
        <dbReference type="ARBA" id="ARBA00022525"/>
    </source>
</evidence>
<dbReference type="FunFam" id="3.60.60.10:FF:000006">
    <property type="entry name" value="N-acylethanolamine-hydrolyzing acid amidase"/>
    <property type="match status" value="1"/>
</dbReference>
<dbReference type="Proteomes" id="UP001328107">
    <property type="component" value="Unassembled WGS sequence"/>
</dbReference>
<evidence type="ECO:0000256" key="18">
    <source>
        <dbReference type="SAM" id="SignalP"/>
    </source>
</evidence>
<proteinExistence type="inferred from homology"/>
<evidence type="ECO:0000256" key="14">
    <source>
        <dbReference type="ARBA" id="ARBA00023180"/>
    </source>
</evidence>
<dbReference type="PANTHER" id="PTHR28583">
    <property type="entry name" value="ACID AMIDASE"/>
    <property type="match status" value="1"/>
</dbReference>
<feature type="signal peptide" evidence="18">
    <location>
        <begin position="1"/>
        <end position="19"/>
    </location>
</feature>
<dbReference type="PIRSF" id="PIRSF017632">
    <property type="entry name" value="Acid_ceramidase-like"/>
    <property type="match status" value="1"/>
</dbReference>
<sequence length="394" mass="45073">IRSVMLPFILLILPAALIGAPLSYDNPWGEYAPTCLADEPSLWDESRIETKWYTINLDLEEHERWREIATEFGPRMQSAIDVVKTMVDWVGGEDAWGALLDLMTSAPDMLTEPYKSEIKAIADLTGIQLEQLTLLNLFYEIAQACTSLVAIDEHGKTFHGRNLDFGLWFVWNPTEHTWELTRKLKDLMVQYEFKKNDKLLFKAVTFAGHLGLLTAVRPGAFSVSVNTRFGTSTDFLTNFFLNGLQSDQQFVLYALRDIMTNCETFEQAKTYLETEQFLARAYFTLGSVDGAVIITRAYTTMDHEAVIDTKQPNGWYVLETNYDWNEDDIFLDDRTKPGNKCMQQLGRHRVTKEGIFQVMSSKQNLNKSTVYTVIMEIATGALYTFKQECSDPCW</sequence>
<name>A0AAN5D6N5_9BILA</name>
<feature type="active site" description="Nucleophile" evidence="17">
    <location>
        <position position="145"/>
    </location>
</feature>
<comment type="pathway">
    <text evidence="3">Lipid metabolism; sphingolipid metabolism.</text>
</comment>
<feature type="domain" description="Choloylglycine hydrolase/NAAA C-terminal" evidence="19">
    <location>
        <begin position="145"/>
        <end position="288"/>
    </location>
</feature>
<dbReference type="GO" id="GO:0017040">
    <property type="term" value="F:N-acylsphingosine amidohydrolase activity"/>
    <property type="evidence" value="ECO:0007669"/>
    <property type="project" value="UniProtKB-EC"/>
</dbReference>
<evidence type="ECO:0000256" key="6">
    <source>
        <dbReference type="ARBA" id="ARBA00011891"/>
    </source>
</evidence>
<evidence type="ECO:0000256" key="11">
    <source>
        <dbReference type="ARBA" id="ARBA00023098"/>
    </source>
</evidence>
<keyword evidence="14" id="KW-0325">Glycoprotein</keyword>
<evidence type="ECO:0000313" key="22">
    <source>
        <dbReference type="Proteomes" id="UP001328107"/>
    </source>
</evidence>
<evidence type="ECO:0000256" key="3">
    <source>
        <dbReference type="ARBA" id="ARBA00004760"/>
    </source>
</evidence>
<keyword evidence="7" id="KW-0964">Secreted</keyword>
<keyword evidence="8 18" id="KW-0732">Signal</keyword>
<evidence type="ECO:0000256" key="2">
    <source>
        <dbReference type="ARBA" id="ARBA00004613"/>
    </source>
</evidence>
<comment type="similarity">
    <text evidence="5">Belongs to the acid ceramidase family.</text>
</comment>
<dbReference type="GO" id="GO:0017064">
    <property type="term" value="F:fatty acid amide hydrolase activity"/>
    <property type="evidence" value="ECO:0007669"/>
    <property type="project" value="InterPro"/>
</dbReference>
<comment type="caution">
    <text evidence="21">The sequence shown here is derived from an EMBL/GenBank/DDBJ whole genome shotgun (WGS) entry which is preliminary data.</text>
</comment>
<keyword evidence="15" id="KW-0458">Lysosome</keyword>
<dbReference type="AlphaFoldDB" id="A0AAN5D6N5"/>
<evidence type="ECO:0000256" key="16">
    <source>
        <dbReference type="ARBA" id="ARBA00040588"/>
    </source>
</evidence>
<dbReference type="Pfam" id="PF15508">
    <property type="entry name" value="NAAA-beta"/>
    <property type="match status" value="1"/>
</dbReference>
<accession>A0AAN5D6N5</accession>
<evidence type="ECO:0000256" key="9">
    <source>
        <dbReference type="ARBA" id="ARBA00022801"/>
    </source>
</evidence>
<keyword evidence="22" id="KW-1185">Reference proteome</keyword>
<evidence type="ECO:0000256" key="5">
    <source>
        <dbReference type="ARBA" id="ARBA00005730"/>
    </source>
</evidence>
<dbReference type="Gene3D" id="3.60.60.10">
    <property type="entry name" value="Penicillin V Acylase, Chain A"/>
    <property type="match status" value="1"/>
</dbReference>
<evidence type="ECO:0000256" key="17">
    <source>
        <dbReference type="PIRSR" id="PIRSR017632-1"/>
    </source>
</evidence>
<feature type="non-terminal residue" evidence="21">
    <location>
        <position position="1"/>
    </location>
</feature>
<dbReference type="InterPro" id="IPR016699">
    <property type="entry name" value="Acid_ceramidase-like"/>
</dbReference>
<organism evidence="21 22">
    <name type="scientific">Pristionchus mayeri</name>
    <dbReference type="NCBI Taxonomy" id="1317129"/>
    <lineage>
        <taxon>Eukaryota</taxon>
        <taxon>Metazoa</taxon>
        <taxon>Ecdysozoa</taxon>
        <taxon>Nematoda</taxon>
        <taxon>Chromadorea</taxon>
        <taxon>Rhabditida</taxon>
        <taxon>Rhabditina</taxon>
        <taxon>Diplogasteromorpha</taxon>
        <taxon>Diplogasteroidea</taxon>
        <taxon>Neodiplogasteridae</taxon>
        <taxon>Pristionchus</taxon>
    </lineage>
</organism>
<dbReference type="InterPro" id="IPR029132">
    <property type="entry name" value="CBAH/NAAA_C"/>
</dbReference>
<keyword evidence="11" id="KW-0443">Lipid metabolism</keyword>
<evidence type="ECO:0000313" key="21">
    <source>
        <dbReference type="EMBL" id="GMR57533.1"/>
    </source>
</evidence>
<comment type="subcellular location">
    <subcellularLocation>
        <location evidence="1">Lysosome</location>
    </subcellularLocation>
    <subcellularLocation>
        <location evidence="2">Secreted</location>
    </subcellularLocation>
</comment>
<evidence type="ECO:0000259" key="20">
    <source>
        <dbReference type="Pfam" id="PF15508"/>
    </source>
</evidence>
<evidence type="ECO:0000256" key="10">
    <source>
        <dbReference type="ARBA" id="ARBA00022919"/>
    </source>
</evidence>
<dbReference type="InterPro" id="IPR029130">
    <property type="entry name" value="Acid_ceramidase_N"/>
</dbReference>
<protein>
    <recommendedName>
        <fullName evidence="16">Acid ceramidase</fullName>
        <ecNumber evidence="6">3.5.1.23</ecNumber>
    </recommendedName>
</protein>
<evidence type="ECO:0000256" key="8">
    <source>
        <dbReference type="ARBA" id="ARBA00022729"/>
    </source>
</evidence>